<protein>
    <submittedName>
        <fullName evidence="1">Uncharacterized protein</fullName>
    </submittedName>
</protein>
<evidence type="ECO:0000313" key="2">
    <source>
        <dbReference type="Proteomes" id="UP000199695"/>
    </source>
</evidence>
<dbReference type="GO" id="GO:0005975">
    <property type="term" value="P:carbohydrate metabolic process"/>
    <property type="evidence" value="ECO:0007669"/>
    <property type="project" value="InterPro"/>
</dbReference>
<dbReference type="EMBL" id="FOCQ01000006">
    <property type="protein sequence ID" value="SEN14579.1"/>
    <property type="molecule type" value="Genomic_DNA"/>
</dbReference>
<dbReference type="STRING" id="1173111.SAMN05444955_106138"/>
<gene>
    <name evidence="1" type="ORF">SAMN05444955_106138</name>
</gene>
<dbReference type="InterPro" id="IPR036962">
    <property type="entry name" value="Glyco_hydro_3_N_sf"/>
</dbReference>
<name>A0A1H8E4S9_9BACL</name>
<dbReference type="AlphaFoldDB" id="A0A1H8E4S9"/>
<keyword evidence="2" id="KW-1185">Reference proteome</keyword>
<organism evidence="1 2">
    <name type="scientific">Lihuaxuella thermophila</name>
    <dbReference type="NCBI Taxonomy" id="1173111"/>
    <lineage>
        <taxon>Bacteria</taxon>
        <taxon>Bacillati</taxon>
        <taxon>Bacillota</taxon>
        <taxon>Bacilli</taxon>
        <taxon>Bacillales</taxon>
        <taxon>Thermoactinomycetaceae</taxon>
        <taxon>Lihuaxuella</taxon>
    </lineage>
</organism>
<reference evidence="1 2" key="1">
    <citation type="submission" date="2016-10" db="EMBL/GenBank/DDBJ databases">
        <authorList>
            <person name="de Groot N.N."/>
        </authorList>
    </citation>
    <scope>NUCLEOTIDE SEQUENCE [LARGE SCALE GENOMIC DNA]</scope>
    <source>
        <strain evidence="1 2">DSM 46701</strain>
    </source>
</reference>
<evidence type="ECO:0000313" key="1">
    <source>
        <dbReference type="EMBL" id="SEN14579.1"/>
    </source>
</evidence>
<proteinExistence type="predicted"/>
<dbReference type="Gene3D" id="3.20.20.300">
    <property type="entry name" value="Glycoside hydrolase, family 3, N-terminal domain"/>
    <property type="match status" value="1"/>
</dbReference>
<dbReference type="Proteomes" id="UP000199695">
    <property type="component" value="Unassembled WGS sequence"/>
</dbReference>
<dbReference type="RefSeq" id="WP_170839822.1">
    <property type="nucleotide sequence ID" value="NZ_FOCQ01000006.1"/>
</dbReference>
<sequence>MNKLIQKQLESLALKQKIGQMLVGQAEGTELSDDFRAFLTEYPIAGYRINGPNIRSR</sequence>
<dbReference type="GO" id="GO:0004553">
    <property type="term" value="F:hydrolase activity, hydrolyzing O-glycosyl compounds"/>
    <property type="evidence" value="ECO:0007669"/>
    <property type="project" value="InterPro"/>
</dbReference>
<accession>A0A1H8E4S9</accession>